<dbReference type="Pfam" id="PF24686">
    <property type="entry name" value="FLQE3_permease"/>
    <property type="match status" value="1"/>
</dbReference>
<protein>
    <submittedName>
        <fullName evidence="2">ABC transporter permease</fullName>
    </submittedName>
</protein>
<feature type="transmembrane region" description="Helical" evidence="1">
    <location>
        <begin position="44"/>
        <end position="68"/>
    </location>
</feature>
<proteinExistence type="predicted"/>
<keyword evidence="3" id="KW-1185">Reference proteome</keyword>
<dbReference type="RefSeq" id="WP_190916913.1">
    <property type="nucleotide sequence ID" value="NZ_JACXIZ010000015.1"/>
</dbReference>
<accession>A0A927GR90</accession>
<keyword evidence="1" id="KW-1133">Transmembrane helix</keyword>
<feature type="transmembrane region" description="Helical" evidence="1">
    <location>
        <begin position="119"/>
        <end position="141"/>
    </location>
</feature>
<evidence type="ECO:0000313" key="3">
    <source>
        <dbReference type="Proteomes" id="UP000621560"/>
    </source>
</evidence>
<dbReference type="InterPro" id="IPR056926">
    <property type="entry name" value="FLQE3_permease"/>
</dbReference>
<feature type="transmembrane region" description="Helical" evidence="1">
    <location>
        <begin position="20"/>
        <end position="38"/>
    </location>
</feature>
<name>A0A927GR90_9BACL</name>
<evidence type="ECO:0000313" key="2">
    <source>
        <dbReference type="EMBL" id="MBD2845369.1"/>
    </source>
</evidence>
<dbReference type="Proteomes" id="UP000621560">
    <property type="component" value="Unassembled WGS sequence"/>
</dbReference>
<comment type="caution">
    <text evidence="2">The sequence shown here is derived from an EMBL/GenBank/DDBJ whole genome shotgun (WGS) entry which is preliminary data.</text>
</comment>
<keyword evidence="1" id="KW-0472">Membrane</keyword>
<reference evidence="2" key="1">
    <citation type="submission" date="2020-09" db="EMBL/GenBank/DDBJ databases">
        <title>A novel bacterium of genus Paenibacillus, isolated from South China Sea.</title>
        <authorList>
            <person name="Huang H."/>
            <person name="Mo K."/>
            <person name="Hu Y."/>
        </authorList>
    </citation>
    <scope>NUCLEOTIDE SEQUENCE</scope>
    <source>
        <strain evidence="2">IB182496</strain>
    </source>
</reference>
<sequence>MRLWQLVRFDLRYLWRHRAYAVYIPVCAAYIALLAALPEDWRQRVLVLLTLSDPAAIGLLLAGAITLLERHQGVWDGLFATPVRLAEYVLARCLALGCLSVAAAWTIHLPSAGWPASPLQFTLGTALSSVFFSLLGLAAAARCRTINGLLLLVQLYALPFTLPLLAYVGWLESPLLQLLPTAGALLLLDGAQERVEWAHAAGAIGLLAIWIGAASWHVLWLLRRTVRVYDGGAAHE</sequence>
<feature type="transmembrane region" description="Helical" evidence="1">
    <location>
        <begin position="89"/>
        <end position="107"/>
    </location>
</feature>
<gene>
    <name evidence="2" type="ORF">IDH44_09215</name>
</gene>
<dbReference type="AlphaFoldDB" id="A0A927GR90"/>
<evidence type="ECO:0000256" key="1">
    <source>
        <dbReference type="SAM" id="Phobius"/>
    </source>
</evidence>
<dbReference type="EMBL" id="JACXIZ010000015">
    <property type="protein sequence ID" value="MBD2845369.1"/>
    <property type="molecule type" value="Genomic_DNA"/>
</dbReference>
<feature type="transmembrane region" description="Helical" evidence="1">
    <location>
        <begin position="148"/>
        <end position="170"/>
    </location>
</feature>
<keyword evidence="1" id="KW-0812">Transmembrane</keyword>
<organism evidence="2 3">
    <name type="scientific">Paenibacillus sabuli</name>
    <dbReference type="NCBI Taxonomy" id="2772509"/>
    <lineage>
        <taxon>Bacteria</taxon>
        <taxon>Bacillati</taxon>
        <taxon>Bacillota</taxon>
        <taxon>Bacilli</taxon>
        <taxon>Bacillales</taxon>
        <taxon>Paenibacillaceae</taxon>
        <taxon>Paenibacillus</taxon>
    </lineage>
</organism>
<feature type="transmembrane region" description="Helical" evidence="1">
    <location>
        <begin position="197"/>
        <end position="222"/>
    </location>
</feature>